<dbReference type="Pfam" id="PF12894">
    <property type="entry name" value="ANAPC4_WD40"/>
    <property type="match status" value="1"/>
</dbReference>
<keyword evidence="6" id="KW-0009">Actin-binding</keyword>
<feature type="compositionally biased region" description="Polar residues" evidence="10">
    <location>
        <begin position="762"/>
        <end position="771"/>
    </location>
</feature>
<evidence type="ECO:0000256" key="1">
    <source>
        <dbReference type="ARBA" id="ARBA00004496"/>
    </source>
</evidence>
<feature type="compositionally biased region" description="Low complexity" evidence="10">
    <location>
        <begin position="594"/>
        <end position="606"/>
    </location>
</feature>
<accession>A0A8S3W3G9</accession>
<dbReference type="PROSITE" id="PS00678">
    <property type="entry name" value="WD_REPEATS_1"/>
    <property type="match status" value="1"/>
</dbReference>
<feature type="region of interest" description="Disordered" evidence="10">
    <location>
        <begin position="462"/>
        <end position="486"/>
    </location>
</feature>
<evidence type="ECO:0000256" key="5">
    <source>
        <dbReference type="ARBA" id="ARBA00022737"/>
    </source>
</evidence>
<reference evidence="12" key="1">
    <citation type="submission" date="2021-04" db="EMBL/GenBank/DDBJ databases">
        <authorList>
            <person name="Tunstrom K."/>
        </authorList>
    </citation>
    <scope>NUCLEOTIDE SEQUENCE</scope>
</reference>
<dbReference type="FunFam" id="2.130.10.10:FF:000076">
    <property type="entry name" value="Coronin"/>
    <property type="match status" value="1"/>
</dbReference>
<dbReference type="PANTHER" id="PTHR10856:SF20">
    <property type="entry name" value="CORONIN-7"/>
    <property type="match status" value="1"/>
</dbReference>
<comment type="subcellular location">
    <subcellularLocation>
        <location evidence="1">Cytoplasm</location>
    </subcellularLocation>
</comment>
<keyword evidence="13" id="KW-1185">Reference proteome</keyword>
<evidence type="ECO:0000256" key="2">
    <source>
        <dbReference type="ARBA" id="ARBA00009482"/>
    </source>
</evidence>
<organism evidence="12 13">
    <name type="scientific">Parnassius apollo</name>
    <name type="common">Apollo butterfly</name>
    <name type="synonym">Papilio apollo</name>
    <dbReference type="NCBI Taxonomy" id="110799"/>
    <lineage>
        <taxon>Eukaryota</taxon>
        <taxon>Metazoa</taxon>
        <taxon>Ecdysozoa</taxon>
        <taxon>Arthropoda</taxon>
        <taxon>Hexapoda</taxon>
        <taxon>Insecta</taxon>
        <taxon>Pterygota</taxon>
        <taxon>Neoptera</taxon>
        <taxon>Endopterygota</taxon>
        <taxon>Lepidoptera</taxon>
        <taxon>Glossata</taxon>
        <taxon>Ditrysia</taxon>
        <taxon>Papilionoidea</taxon>
        <taxon>Papilionidae</taxon>
        <taxon>Parnassiinae</taxon>
        <taxon>Parnassini</taxon>
        <taxon>Parnassius</taxon>
        <taxon>Parnassius</taxon>
    </lineage>
</organism>
<feature type="region of interest" description="Disordered" evidence="10">
    <location>
        <begin position="1279"/>
        <end position="1312"/>
    </location>
</feature>
<feature type="region of interest" description="Disordered" evidence="10">
    <location>
        <begin position="1335"/>
        <end position="1390"/>
    </location>
</feature>
<dbReference type="Proteomes" id="UP000691718">
    <property type="component" value="Unassembled WGS sequence"/>
</dbReference>
<evidence type="ECO:0000256" key="9">
    <source>
        <dbReference type="RuleBase" id="RU280818"/>
    </source>
</evidence>
<feature type="repeat" description="WD" evidence="8">
    <location>
        <begin position="75"/>
        <end position="109"/>
    </location>
</feature>
<feature type="compositionally biased region" description="Basic residues" evidence="10">
    <location>
        <begin position="1190"/>
        <end position="1207"/>
    </location>
</feature>
<evidence type="ECO:0000256" key="3">
    <source>
        <dbReference type="ARBA" id="ARBA00022490"/>
    </source>
</evidence>
<evidence type="ECO:0000313" key="12">
    <source>
        <dbReference type="EMBL" id="CAG4938215.1"/>
    </source>
</evidence>
<gene>
    <name evidence="12" type="ORF">PAPOLLO_LOCUS1612</name>
</gene>
<evidence type="ECO:0000259" key="11">
    <source>
        <dbReference type="SMART" id="SM01166"/>
    </source>
</evidence>
<dbReference type="Pfam" id="PF00400">
    <property type="entry name" value="WD40"/>
    <property type="match status" value="3"/>
</dbReference>
<dbReference type="Pfam" id="PF16300">
    <property type="entry name" value="WD40_4"/>
    <property type="match status" value="2"/>
</dbReference>
<feature type="region of interest" description="Disordered" evidence="10">
    <location>
        <begin position="619"/>
        <end position="771"/>
    </location>
</feature>
<sequence length="1416" mass="156062">MAWRFKASKYKNAAPIVPKPEACIRDISVGSYQTYGNNICASAAFMAFNWEHVGSSMAVLPLDDCGRKSKTMPLLHAHSDTITDMEFSPFHDGLLLTGSQDSLVKVWHIPPEGLKESLSTPECTLSQKQRRVENVGFHPVADGLIHVASGHELALWDLTKQKEVFVNKGHSEVIQSTCWKKDGRLLATSCKDKKVRVLDPRTSSPVLSVASSHQNIKDSRLVWLGDTDRILTTGFDSARLRQIMIRDIRNLSETQKTLELDCSTGILMPLFDPDTNMLFLAGKGDITILYMELTDREPYLVEGLRHSGEQTKGACLVPKRALRVMEGEVNRVLQLTSSSVVPIMYQVPRKSYREYHADLYPDTQGAVTYVSADMWLRRDDRPVPRVSLHPDARAHTQVHRGNLEEIVKAIKAMSPPKKAETKQIVTQKIEEPSLPKPQPPPEPRDEDRIDFVNVKDLIKGMERQTVETKDTAKETNGFHKKITDNGHDYEKKLDDAEFEKHEREISHVSEKTENSIEKTEESINPLEKADSIESSECTLSRSNSLINGVPVQPPKPLPRSSISEAGSMDEHSEAPKPKPRTSTGSVGYKPRLGPKPFSASSSSEEFSFDKVFSVPAVPGVAKSDSMTSPVSGSASTPPVTSTPIAKETEEKEKSLSPTSDVEIPAAKAEEYSNGKSDTSLEEEINSSDSGYRPKTPGYAERRKMFEATDGSTQSIAERRRAYEARSVSVAADGEAPPSPAPLRRRDSLKSRKSPDREEKRSSVPNVTTKRTSTVFGKVSKFRHLKGTPGHKSTHVENIKNISRQISGECNGFYANGVRCAVPISGGGGRLGVVELPCGATPAARAPRPPPPLHPAALLHTAALTDAAWDPFNDARLLVACDDGQVREWILPHEGLQESTNEPNRTFSAHPDKIYIIRFHPTASDLLTTAAHDLTIKLWDLSQPEPQAAITLTGHTDVIFALDWSPCGEYLATICKDGLIRIYKPRESSEPIRSGPGPAGSRGGRVVWALNATHLVVTGFDKVSERQILLYKATDLSAPVCTVGLDVSPAILQTHIDHDSATLFLTGRGDSTIYCYEVTSEPPYLCALSHHRAATLHQGIAFLHKNLVAVEKVEFARALRLTNGNIEPLSFTVPRIKSELFQDDLFPATLVTWEAWLSAREWFSGKHVAPRTASLQPPGMEPRQYPPRTCSHSHTHSLTRTHTPTRSHRRAAHRLAAAARHGAASVPTAHTLSQSHTHSHSLTPPRRAPRLAAAARLAWSRVSTQGAYALSLAHTLSHSHTHSLTRTHTPHASLTPTRRGSRPPRCSRPPWSRVSTQGAYALSLAHTLPLAHTAAPHTASLQPPGMEPLSAHTQSPVSREKPKEVQKPKPDLIKSHVPLDPKEQQESIMKSMSARVQVNMKLEQDSMEGVDESEWDQ</sequence>
<dbReference type="EMBL" id="CAJQZP010000088">
    <property type="protein sequence ID" value="CAG4938215.1"/>
    <property type="molecule type" value="Genomic_DNA"/>
</dbReference>
<feature type="compositionally biased region" description="Basic and acidic residues" evidence="10">
    <location>
        <begin position="1357"/>
        <end position="1384"/>
    </location>
</feature>
<dbReference type="OrthoDB" id="1850764at2759"/>
<dbReference type="InterPro" id="IPR024977">
    <property type="entry name" value="Apc4-like_WD40_dom"/>
</dbReference>
<feature type="region of interest" description="Disordered" evidence="10">
    <location>
        <begin position="1221"/>
        <end position="1246"/>
    </location>
</feature>
<feature type="compositionally biased region" description="Polar residues" evidence="10">
    <location>
        <begin position="532"/>
        <end position="546"/>
    </location>
</feature>
<evidence type="ECO:0000256" key="8">
    <source>
        <dbReference type="PROSITE-ProRule" id="PRU00221"/>
    </source>
</evidence>
<comment type="similarity">
    <text evidence="2 9">Belongs to the WD repeat coronin family.</text>
</comment>
<comment type="caution">
    <text evidence="12">The sequence shown here is derived from an EMBL/GenBank/DDBJ whole genome shotgun (WGS) entry which is preliminary data.</text>
</comment>
<dbReference type="GO" id="GO:0003779">
    <property type="term" value="F:actin binding"/>
    <property type="evidence" value="ECO:0007669"/>
    <property type="project" value="UniProtKB-KW"/>
</dbReference>
<dbReference type="SMART" id="SM01167">
    <property type="entry name" value="DUF1900"/>
    <property type="match status" value="2"/>
</dbReference>
<dbReference type="PANTHER" id="PTHR10856">
    <property type="entry name" value="CORONIN"/>
    <property type="match status" value="1"/>
</dbReference>
<feature type="repeat" description="WD" evidence="8">
    <location>
        <begin position="167"/>
        <end position="208"/>
    </location>
</feature>
<feature type="compositionally biased region" description="Basic residues" evidence="10">
    <location>
        <begin position="1279"/>
        <end position="1288"/>
    </location>
</feature>
<dbReference type="InterPro" id="IPR001680">
    <property type="entry name" value="WD40_rpt"/>
</dbReference>
<dbReference type="GO" id="GO:0030036">
    <property type="term" value="P:actin cytoskeleton organization"/>
    <property type="evidence" value="ECO:0007669"/>
    <property type="project" value="UniProtKB-ARBA"/>
</dbReference>
<feature type="domain" description="DUF1899" evidence="11">
    <location>
        <begin position="774"/>
        <end position="838"/>
    </location>
</feature>
<dbReference type="SMART" id="SM00320">
    <property type="entry name" value="WD40"/>
    <property type="match status" value="7"/>
</dbReference>
<feature type="compositionally biased region" description="Basic and acidic residues" evidence="10">
    <location>
        <begin position="743"/>
        <end position="761"/>
    </location>
</feature>
<feature type="region of interest" description="Disordered" evidence="10">
    <location>
        <begin position="500"/>
        <end position="606"/>
    </location>
</feature>
<dbReference type="GO" id="GO:0005737">
    <property type="term" value="C:cytoplasm"/>
    <property type="evidence" value="ECO:0007669"/>
    <property type="project" value="UniProtKB-SubCell"/>
</dbReference>
<proteinExistence type="inferred from homology"/>
<comment type="function">
    <text evidence="7">F-actin regulator involved in anterograde Golgi to endosome transport: upon ubiquitination via 'Lys-33'-linked ubiquitin chains by the BCR(KLHL20) E3 ubiquitin ligase complex, interacts with EPS15 and localizes to the trans-Golgi network, where it promotes actin polymerization, thereby facilitating post-Golgi trafficking. May play a role in the maintenance of the Golgi apparatus morphology.</text>
</comment>
<dbReference type="PROSITE" id="PS50082">
    <property type="entry name" value="WD_REPEATS_2"/>
    <property type="match status" value="4"/>
</dbReference>
<dbReference type="PROSITE" id="PS50294">
    <property type="entry name" value="WD_REPEATS_REGION"/>
    <property type="match status" value="3"/>
</dbReference>
<feature type="repeat" description="WD" evidence="8">
    <location>
        <begin position="951"/>
        <end position="992"/>
    </location>
</feature>
<dbReference type="SMART" id="SM01166">
    <property type="entry name" value="DUF1899"/>
    <property type="match status" value="2"/>
</dbReference>
<feature type="domain" description="DUF1899" evidence="11">
    <location>
        <begin position="4"/>
        <end position="66"/>
    </location>
</feature>
<feature type="compositionally biased region" description="Basic and acidic residues" evidence="10">
    <location>
        <begin position="500"/>
        <end position="531"/>
    </location>
</feature>
<dbReference type="InterPro" id="IPR015505">
    <property type="entry name" value="Coronin"/>
</dbReference>
<feature type="repeat" description="WD" evidence="8">
    <location>
        <begin position="906"/>
        <end position="948"/>
    </location>
</feature>
<evidence type="ECO:0000256" key="7">
    <source>
        <dbReference type="ARBA" id="ARBA00024838"/>
    </source>
</evidence>
<keyword evidence="3" id="KW-0963">Cytoplasm</keyword>
<feature type="region of interest" description="Disordered" evidence="10">
    <location>
        <begin position="1169"/>
        <end position="1207"/>
    </location>
</feature>
<dbReference type="FunFam" id="2.130.10.10:FF:000362">
    <property type="entry name" value="Coronin"/>
    <property type="match status" value="1"/>
</dbReference>
<dbReference type="Pfam" id="PF08953">
    <property type="entry name" value="DUF1899"/>
    <property type="match status" value="2"/>
</dbReference>
<protein>
    <recommendedName>
        <fullName evidence="9">Coronin</fullName>
    </recommendedName>
</protein>
<evidence type="ECO:0000256" key="4">
    <source>
        <dbReference type="ARBA" id="ARBA00022574"/>
    </source>
</evidence>
<feature type="compositionally biased region" description="Polar residues" evidence="10">
    <location>
        <begin position="624"/>
        <end position="643"/>
    </location>
</feature>
<evidence type="ECO:0000313" key="13">
    <source>
        <dbReference type="Proteomes" id="UP000691718"/>
    </source>
</evidence>
<evidence type="ECO:0000256" key="10">
    <source>
        <dbReference type="SAM" id="MobiDB-lite"/>
    </source>
</evidence>
<feature type="region of interest" description="Disordered" evidence="10">
    <location>
        <begin position="412"/>
        <end position="449"/>
    </location>
</feature>
<evidence type="ECO:0000256" key="6">
    <source>
        <dbReference type="ARBA" id="ARBA00023203"/>
    </source>
</evidence>
<keyword evidence="4 8" id="KW-0853">WD repeat</keyword>
<keyword evidence="5 9" id="KW-0677">Repeat</keyword>
<dbReference type="InterPro" id="IPR019775">
    <property type="entry name" value="WD40_repeat_CS"/>
</dbReference>
<name>A0A8S3W3G9_PARAO</name>
<dbReference type="InterPro" id="IPR015048">
    <property type="entry name" value="DUF1899"/>
</dbReference>